<dbReference type="PANTHER" id="PTHR30055:SF230">
    <property type="entry name" value="TRANSCRIPTIONAL REGULATORY PROTEIN (PROBABLY TETR-FAMILY)-RELATED"/>
    <property type="match status" value="1"/>
</dbReference>
<keyword evidence="8" id="KW-1185">Reference proteome</keyword>
<dbReference type="Gene3D" id="1.10.357.10">
    <property type="entry name" value="Tetracycline Repressor, domain 2"/>
    <property type="match status" value="1"/>
</dbReference>
<dbReference type="Pfam" id="PF16859">
    <property type="entry name" value="TetR_C_11"/>
    <property type="match status" value="1"/>
</dbReference>
<dbReference type="InterPro" id="IPR001647">
    <property type="entry name" value="HTH_TetR"/>
</dbReference>
<feature type="DNA-binding region" description="H-T-H motif" evidence="4">
    <location>
        <begin position="50"/>
        <end position="69"/>
    </location>
</feature>
<evidence type="ECO:0000256" key="2">
    <source>
        <dbReference type="ARBA" id="ARBA00023125"/>
    </source>
</evidence>
<dbReference type="Pfam" id="PF00440">
    <property type="entry name" value="TetR_N"/>
    <property type="match status" value="1"/>
</dbReference>
<dbReference type="PROSITE" id="PS50977">
    <property type="entry name" value="HTH_TETR_2"/>
    <property type="match status" value="1"/>
</dbReference>
<keyword evidence="3" id="KW-0804">Transcription</keyword>
<comment type="caution">
    <text evidence="7">The sequence shown here is derived from an EMBL/GenBank/DDBJ whole genome shotgun (WGS) entry which is preliminary data.</text>
</comment>
<dbReference type="PANTHER" id="PTHR30055">
    <property type="entry name" value="HTH-TYPE TRANSCRIPTIONAL REGULATOR RUTR"/>
    <property type="match status" value="1"/>
</dbReference>
<feature type="domain" description="HTH tetR-type" evidence="6">
    <location>
        <begin position="27"/>
        <end position="87"/>
    </location>
</feature>
<evidence type="ECO:0000313" key="7">
    <source>
        <dbReference type="EMBL" id="GCD95113.1"/>
    </source>
</evidence>
<reference evidence="7 8" key="1">
    <citation type="submission" date="2018-12" db="EMBL/GenBank/DDBJ databases">
        <title>Draft genome sequence of Embleya hyalina NBRC 13850T.</title>
        <authorList>
            <person name="Komaki H."/>
            <person name="Hosoyama A."/>
            <person name="Kimura A."/>
            <person name="Ichikawa N."/>
            <person name="Tamura T."/>
        </authorList>
    </citation>
    <scope>NUCLEOTIDE SEQUENCE [LARGE SCALE GENOMIC DNA]</scope>
    <source>
        <strain evidence="7 8">NBRC 13850</strain>
    </source>
</reference>
<dbReference type="InterPro" id="IPR050109">
    <property type="entry name" value="HTH-type_TetR-like_transc_reg"/>
</dbReference>
<keyword evidence="1" id="KW-0805">Transcription regulation</keyword>
<name>A0A401YKI8_9ACTN</name>
<gene>
    <name evidence="7" type="ORF">EHYA_02782</name>
</gene>
<accession>A0A401YKI8</accession>
<dbReference type="InterPro" id="IPR011075">
    <property type="entry name" value="TetR_C"/>
</dbReference>
<dbReference type="AlphaFoldDB" id="A0A401YKI8"/>
<dbReference type="PRINTS" id="PR00455">
    <property type="entry name" value="HTHTETR"/>
</dbReference>
<evidence type="ECO:0000256" key="4">
    <source>
        <dbReference type="PROSITE-ProRule" id="PRU00335"/>
    </source>
</evidence>
<protein>
    <submittedName>
        <fullName evidence="7">Transcriptional regulator</fullName>
    </submittedName>
</protein>
<proteinExistence type="predicted"/>
<feature type="region of interest" description="Disordered" evidence="5">
    <location>
        <begin position="1"/>
        <end position="26"/>
    </location>
</feature>
<dbReference type="GO" id="GO:0003700">
    <property type="term" value="F:DNA-binding transcription factor activity"/>
    <property type="evidence" value="ECO:0007669"/>
    <property type="project" value="TreeGrafter"/>
</dbReference>
<evidence type="ECO:0000313" key="8">
    <source>
        <dbReference type="Proteomes" id="UP000286931"/>
    </source>
</evidence>
<dbReference type="Proteomes" id="UP000286931">
    <property type="component" value="Unassembled WGS sequence"/>
</dbReference>
<evidence type="ECO:0000259" key="6">
    <source>
        <dbReference type="PROSITE" id="PS50977"/>
    </source>
</evidence>
<evidence type="ECO:0000256" key="3">
    <source>
        <dbReference type="ARBA" id="ARBA00023163"/>
    </source>
</evidence>
<dbReference type="InterPro" id="IPR036271">
    <property type="entry name" value="Tet_transcr_reg_TetR-rel_C_sf"/>
</dbReference>
<dbReference type="InterPro" id="IPR009057">
    <property type="entry name" value="Homeodomain-like_sf"/>
</dbReference>
<dbReference type="OrthoDB" id="9796019at2"/>
<dbReference type="RefSeq" id="WP_126637274.1">
    <property type="nucleotide sequence ID" value="NZ_BIFH01000017.1"/>
</dbReference>
<organism evidence="7 8">
    <name type="scientific">Embleya hyalina</name>
    <dbReference type="NCBI Taxonomy" id="516124"/>
    <lineage>
        <taxon>Bacteria</taxon>
        <taxon>Bacillati</taxon>
        <taxon>Actinomycetota</taxon>
        <taxon>Actinomycetes</taxon>
        <taxon>Kitasatosporales</taxon>
        <taxon>Streptomycetaceae</taxon>
        <taxon>Embleya</taxon>
    </lineage>
</organism>
<dbReference type="GO" id="GO:0000976">
    <property type="term" value="F:transcription cis-regulatory region binding"/>
    <property type="evidence" value="ECO:0007669"/>
    <property type="project" value="TreeGrafter"/>
</dbReference>
<evidence type="ECO:0000256" key="5">
    <source>
        <dbReference type="SAM" id="MobiDB-lite"/>
    </source>
</evidence>
<sequence length="220" mass="23720">MHDESAETAERRAVGAPPQRIGRPRSTTADDAILAAARALLAEGGWAGLTMGDVATRAGVAKTTLYRRWHSKHDLAIAAVAEMLGTLRLPDRGPDLRADIEDVVRRFAALLGRPEMRTALMGLVADSTSDPALRRRIREEVVDPQKRLVVEGRARAEARGEITAPGDIDVDLIFDVIAGTVVQHVLVSAEPASDNWIQRFTTFVATALLPHPGQPAHPPA</sequence>
<feature type="compositionally biased region" description="Basic and acidic residues" evidence="5">
    <location>
        <begin position="1"/>
        <end position="13"/>
    </location>
</feature>
<keyword evidence="2 4" id="KW-0238">DNA-binding</keyword>
<dbReference type="SUPFAM" id="SSF48498">
    <property type="entry name" value="Tetracyclin repressor-like, C-terminal domain"/>
    <property type="match status" value="1"/>
</dbReference>
<dbReference type="SUPFAM" id="SSF46689">
    <property type="entry name" value="Homeodomain-like"/>
    <property type="match status" value="1"/>
</dbReference>
<dbReference type="EMBL" id="BIFH01000017">
    <property type="protein sequence ID" value="GCD95113.1"/>
    <property type="molecule type" value="Genomic_DNA"/>
</dbReference>
<dbReference type="Gene3D" id="1.10.10.60">
    <property type="entry name" value="Homeodomain-like"/>
    <property type="match status" value="1"/>
</dbReference>
<evidence type="ECO:0000256" key="1">
    <source>
        <dbReference type="ARBA" id="ARBA00023015"/>
    </source>
</evidence>